<dbReference type="InterPro" id="IPR036770">
    <property type="entry name" value="Ankyrin_rpt-contain_sf"/>
</dbReference>
<keyword evidence="1" id="KW-0812">Transmembrane</keyword>
<keyword evidence="1" id="KW-1133">Transmembrane helix</keyword>
<organism evidence="2 3">
    <name type="scientific">Xiphophorus couchianus</name>
    <name type="common">Monterrey platyfish</name>
    <dbReference type="NCBI Taxonomy" id="32473"/>
    <lineage>
        <taxon>Eukaryota</taxon>
        <taxon>Metazoa</taxon>
        <taxon>Chordata</taxon>
        <taxon>Craniata</taxon>
        <taxon>Vertebrata</taxon>
        <taxon>Euteleostomi</taxon>
        <taxon>Actinopterygii</taxon>
        <taxon>Neopterygii</taxon>
        <taxon>Teleostei</taxon>
        <taxon>Neoteleostei</taxon>
        <taxon>Acanthomorphata</taxon>
        <taxon>Ovalentaria</taxon>
        <taxon>Atherinomorphae</taxon>
        <taxon>Cyprinodontiformes</taxon>
        <taxon>Poeciliidae</taxon>
        <taxon>Poeciliinae</taxon>
        <taxon>Xiphophorus</taxon>
    </lineage>
</organism>
<keyword evidence="1" id="KW-0472">Membrane</keyword>
<dbReference type="Ensembl" id="ENSXCOT00000005003.1">
    <property type="protein sequence ID" value="ENSXCOP00000004943.1"/>
    <property type="gene ID" value="ENSXCOG00000003876.1"/>
</dbReference>
<evidence type="ECO:0000256" key="1">
    <source>
        <dbReference type="SAM" id="Phobius"/>
    </source>
</evidence>
<dbReference type="Gene3D" id="1.25.40.20">
    <property type="entry name" value="Ankyrin repeat-containing domain"/>
    <property type="match status" value="1"/>
</dbReference>
<reference evidence="2" key="1">
    <citation type="submission" date="2025-08" db="UniProtKB">
        <authorList>
            <consortium name="Ensembl"/>
        </authorList>
    </citation>
    <scope>IDENTIFICATION</scope>
</reference>
<dbReference type="STRING" id="32473.ENSXCOP00000004943"/>
<reference evidence="2" key="2">
    <citation type="submission" date="2025-09" db="UniProtKB">
        <authorList>
            <consortium name="Ensembl"/>
        </authorList>
    </citation>
    <scope>IDENTIFICATION</scope>
</reference>
<dbReference type="Proteomes" id="UP000261380">
    <property type="component" value="Unplaced"/>
</dbReference>
<dbReference type="SUPFAM" id="SSF48403">
    <property type="entry name" value="Ankyrin repeat"/>
    <property type="match status" value="1"/>
</dbReference>
<name>A0A3B5KXW5_9TELE</name>
<proteinExistence type="predicted"/>
<dbReference type="AlphaFoldDB" id="A0A3B5KXW5"/>
<evidence type="ECO:0000313" key="3">
    <source>
        <dbReference type="Proteomes" id="UP000261380"/>
    </source>
</evidence>
<evidence type="ECO:0000313" key="2">
    <source>
        <dbReference type="Ensembl" id="ENSXCOP00000004943.1"/>
    </source>
</evidence>
<protein>
    <submittedName>
        <fullName evidence="2">Uncharacterized protein</fullName>
    </submittedName>
</protein>
<keyword evidence="3" id="KW-1185">Reference proteome</keyword>
<sequence length="82" mass="9522">MTELHQIVAAGDYEKVKEMLKNPKCNPNNKDVDWSYKTPLHWAAANGGRFRRNSTFYLHFWLLLSPFLVRCQFFGVFLSGGL</sequence>
<accession>A0A3B5KXW5</accession>
<feature type="transmembrane region" description="Helical" evidence="1">
    <location>
        <begin position="56"/>
        <end position="78"/>
    </location>
</feature>